<dbReference type="Proteomes" id="UP000032266">
    <property type="component" value="Chromosome"/>
</dbReference>
<dbReference type="HOGENOM" id="CLU_028184_0_1_6"/>
<accession>A0A0C5V391</accession>
<keyword evidence="4" id="KW-1185">Reference proteome</keyword>
<reference evidence="3 4" key="1">
    <citation type="submission" date="2014-01" db="EMBL/GenBank/DDBJ databases">
        <title>Full genme sequencing of cellulolytic bacterium Gynuella sunshinyii YC6258T gen. nov., sp. nov.</title>
        <authorList>
            <person name="Khan H."/>
            <person name="Chung E.J."/>
            <person name="Chung Y.R."/>
        </authorList>
    </citation>
    <scope>NUCLEOTIDE SEQUENCE [LARGE SCALE GENOMIC DNA]</scope>
    <source>
        <strain evidence="3 4">YC6258</strain>
    </source>
</reference>
<dbReference type="SUPFAM" id="SSF56672">
    <property type="entry name" value="DNA/RNA polymerases"/>
    <property type="match status" value="1"/>
</dbReference>
<dbReference type="PANTHER" id="PTHR35369">
    <property type="entry name" value="BLR3025 PROTEIN-RELATED"/>
    <property type="match status" value="1"/>
</dbReference>
<gene>
    <name evidence="3" type="ORF">YC6258_01961</name>
</gene>
<dbReference type="Pfam" id="PF00817">
    <property type="entry name" value="IMS"/>
    <property type="match status" value="1"/>
</dbReference>
<evidence type="ECO:0000313" key="3">
    <source>
        <dbReference type="EMBL" id="AJQ94005.1"/>
    </source>
</evidence>
<dbReference type="PANTHER" id="PTHR35369:SF2">
    <property type="entry name" value="BLR3025 PROTEIN"/>
    <property type="match status" value="1"/>
</dbReference>
<proteinExistence type="predicted"/>
<name>A0A0C5V391_9GAMM</name>
<dbReference type="InterPro" id="IPR043502">
    <property type="entry name" value="DNA/RNA_pol_sf"/>
</dbReference>
<dbReference type="GO" id="GO:0016740">
    <property type="term" value="F:transferase activity"/>
    <property type="evidence" value="ECO:0007669"/>
    <property type="project" value="UniProtKB-KW"/>
</dbReference>
<dbReference type="STRING" id="1445510.YC6258_01961"/>
<organism evidence="3 4">
    <name type="scientific">Gynuella sunshinyii YC6258</name>
    <dbReference type="NCBI Taxonomy" id="1445510"/>
    <lineage>
        <taxon>Bacteria</taxon>
        <taxon>Pseudomonadati</taxon>
        <taxon>Pseudomonadota</taxon>
        <taxon>Gammaproteobacteria</taxon>
        <taxon>Oceanospirillales</taxon>
        <taxon>Saccharospirillaceae</taxon>
        <taxon>Gynuella</taxon>
    </lineage>
</organism>
<keyword evidence="3" id="KW-0808">Transferase</keyword>
<dbReference type="GO" id="GO:0006281">
    <property type="term" value="P:DNA repair"/>
    <property type="evidence" value="ECO:0007669"/>
    <property type="project" value="InterPro"/>
</dbReference>
<dbReference type="AlphaFoldDB" id="A0A0C5V391"/>
<keyword evidence="1" id="KW-0227">DNA damage</keyword>
<evidence type="ECO:0000256" key="1">
    <source>
        <dbReference type="ARBA" id="ARBA00022763"/>
    </source>
</evidence>
<evidence type="ECO:0000259" key="2">
    <source>
        <dbReference type="Pfam" id="PF00817"/>
    </source>
</evidence>
<dbReference type="KEGG" id="gsn:YC6258_01961"/>
<dbReference type="CDD" id="cd03468">
    <property type="entry name" value="PolY_like"/>
    <property type="match status" value="1"/>
</dbReference>
<protein>
    <submittedName>
        <fullName evidence="3">Nucleotidyltransferase/DNA polymerase involved in DNA repair</fullName>
    </submittedName>
</protein>
<evidence type="ECO:0000313" key="4">
    <source>
        <dbReference type="Proteomes" id="UP000032266"/>
    </source>
</evidence>
<dbReference type="EMBL" id="CP007142">
    <property type="protein sequence ID" value="AJQ94005.1"/>
    <property type="molecule type" value="Genomic_DNA"/>
</dbReference>
<dbReference type="InterPro" id="IPR001126">
    <property type="entry name" value="UmuC"/>
</dbReference>
<dbReference type="InterPro" id="IPR050356">
    <property type="entry name" value="SulA_CellDiv_inhibitor"/>
</dbReference>
<feature type="domain" description="UmuC" evidence="2">
    <location>
        <begin position="38"/>
        <end position="148"/>
    </location>
</feature>
<sequence>MRVSSLWLFIYFPRLALESYFLSSDGSKPQLLLNPGSREVVQCNCLAERLGIKTGMSASTAYFLLEDAEIGIYDTHIEYENLQRLALTGYRYSAHVSLIAPDGLLLEVGTMLKLFNGLENYWQQLQQSFQRAGFTAVYAVAHTARAAETLARNQIPCCSTSADEVTNKLDALTVFQLDIETRLAQRLTSMGIHHYQQLRRLPRSELGYRFGKTLVHYLNTLEKDQTLQQSFVIPPHFRHQIDLLHEAESASHLRFPLKRLLQYLEQYLSARQLTAEQLFIKLIHRQRSPTILRIQAINGAWKYRDWQNLISIQLERTRLSEPVIALQLRAHHFRPQKQSARDLLKQHFPEQDKDQLLSILISRLGHEQVNTIRLTPDPRPQYASQLVSADMSAQFKKPEKHPQKLHYPVLLLAQPKPVNPQNYRLLSKPERIVTGRWLNGCHYRKDFFRAEIMAADHAHQIHWLSRRDDGNWFLEGVFA</sequence>